<dbReference type="AlphaFoldDB" id="A0ABD3S1Z1"/>
<comment type="caution">
    <text evidence="2">The sequence shown here is derived from an EMBL/GenBank/DDBJ whole genome shotgun (WGS) entry which is preliminary data.</text>
</comment>
<gene>
    <name evidence="2" type="ORF">ACJIZ3_004396</name>
</gene>
<dbReference type="CDD" id="cd22160">
    <property type="entry name" value="F-box_AtFBL13-like"/>
    <property type="match status" value="1"/>
</dbReference>
<feature type="domain" description="F-box" evidence="1">
    <location>
        <begin position="22"/>
        <end position="58"/>
    </location>
</feature>
<reference evidence="2 3" key="1">
    <citation type="submission" date="2024-12" db="EMBL/GenBank/DDBJ databases">
        <title>The unique morphological basis and parallel evolutionary history of personate flowers in Penstemon.</title>
        <authorList>
            <person name="Depatie T.H."/>
            <person name="Wessinger C.A."/>
        </authorList>
    </citation>
    <scope>NUCLEOTIDE SEQUENCE [LARGE SCALE GENOMIC DNA]</scope>
    <source>
        <strain evidence="2">WTNN_2</strain>
        <tissue evidence="2">Leaf</tissue>
    </source>
</reference>
<name>A0ABD3S1Z1_9LAMI</name>
<dbReference type="InterPro" id="IPR001810">
    <property type="entry name" value="F-box_dom"/>
</dbReference>
<evidence type="ECO:0000313" key="2">
    <source>
        <dbReference type="EMBL" id="KAL3818491.1"/>
    </source>
</evidence>
<evidence type="ECO:0000313" key="3">
    <source>
        <dbReference type="Proteomes" id="UP001634393"/>
    </source>
</evidence>
<evidence type="ECO:0000259" key="1">
    <source>
        <dbReference type="PROSITE" id="PS50181"/>
    </source>
</evidence>
<organism evidence="2 3">
    <name type="scientific">Penstemon smallii</name>
    <dbReference type="NCBI Taxonomy" id="265156"/>
    <lineage>
        <taxon>Eukaryota</taxon>
        <taxon>Viridiplantae</taxon>
        <taxon>Streptophyta</taxon>
        <taxon>Embryophyta</taxon>
        <taxon>Tracheophyta</taxon>
        <taxon>Spermatophyta</taxon>
        <taxon>Magnoliopsida</taxon>
        <taxon>eudicotyledons</taxon>
        <taxon>Gunneridae</taxon>
        <taxon>Pentapetalae</taxon>
        <taxon>asterids</taxon>
        <taxon>lamiids</taxon>
        <taxon>Lamiales</taxon>
        <taxon>Plantaginaceae</taxon>
        <taxon>Cheloneae</taxon>
        <taxon>Penstemon</taxon>
    </lineage>
</organism>
<protein>
    <recommendedName>
        <fullName evidence="1">F-box domain-containing protein</fullName>
    </recommendedName>
</protein>
<dbReference type="Gene3D" id="3.80.10.10">
    <property type="entry name" value="Ribonuclease Inhibitor"/>
    <property type="match status" value="1"/>
</dbReference>
<dbReference type="InterPro" id="IPR036047">
    <property type="entry name" value="F-box-like_dom_sf"/>
</dbReference>
<dbReference type="EMBL" id="JBJXBP010000007">
    <property type="protein sequence ID" value="KAL3818491.1"/>
    <property type="molecule type" value="Genomic_DNA"/>
</dbReference>
<proteinExistence type="predicted"/>
<dbReference type="SUPFAM" id="SSF52047">
    <property type="entry name" value="RNI-like"/>
    <property type="match status" value="1"/>
</dbReference>
<sequence>MMDYSVNPIEKKLNNDGSTSSLDLISSMPDSILGKIISYLPTKDAVATSILSPRWKNLFPIEVVPNPINVVLDDSKLLYPTEYRSNARARNFVRFVNRLFKTTLRDVSSVNELVLKCCQKRYDESRILSWVSSALRLKVRHLVLDVSLYHSKTLLHQLDGCTTLLSLELGKEFGFCLPNINFTLPNLQSIHLRNLIIFSRDHDEKSIKEFIAGCPKLENLCFTSCNLRLLGVLHIQSSLLKNLRIENSLNESRCRLVLDAPNLQVLSYCDCSARSFTFSSFKSLFAVHIDVRPSEIQLNEYYTIDVEEAPCSDDGVSQLVTACSSTTKLSLAASSIEALQRSSLQLPLFQNITCLSLGCLGFPGWILLARLLWSAPNLESLVFEEV</sequence>
<dbReference type="InterPro" id="IPR055411">
    <property type="entry name" value="LRR_FXL15/At3g58940/PEG3-like"/>
</dbReference>
<dbReference type="InterPro" id="IPR053781">
    <property type="entry name" value="F-box_AtFBL13-like"/>
</dbReference>
<dbReference type="PANTHER" id="PTHR31293:SF12">
    <property type="entry name" value="RNI-LIKE SUPERFAMILY PROTEIN"/>
    <property type="match status" value="1"/>
</dbReference>
<dbReference type="PANTHER" id="PTHR31293">
    <property type="entry name" value="RNI-LIKE SUPERFAMILY PROTEIN"/>
    <property type="match status" value="1"/>
</dbReference>
<dbReference type="SUPFAM" id="SSF81383">
    <property type="entry name" value="F-box domain"/>
    <property type="match status" value="1"/>
</dbReference>
<keyword evidence="3" id="KW-1185">Reference proteome</keyword>
<dbReference type="Pfam" id="PF24758">
    <property type="entry name" value="LRR_At5g56370"/>
    <property type="match status" value="1"/>
</dbReference>
<dbReference type="InterPro" id="IPR032675">
    <property type="entry name" value="LRR_dom_sf"/>
</dbReference>
<dbReference type="InterPro" id="IPR055294">
    <property type="entry name" value="FBL60-like"/>
</dbReference>
<dbReference type="PROSITE" id="PS50181">
    <property type="entry name" value="FBOX"/>
    <property type="match status" value="1"/>
</dbReference>
<dbReference type="Proteomes" id="UP001634393">
    <property type="component" value="Unassembled WGS sequence"/>
</dbReference>
<accession>A0ABD3S1Z1</accession>
<dbReference type="Pfam" id="PF00646">
    <property type="entry name" value="F-box"/>
    <property type="match status" value="1"/>
</dbReference>